<keyword evidence="11" id="KW-0206">Cytoskeleton</keyword>
<feature type="region of interest" description="Disordered" evidence="18">
    <location>
        <begin position="543"/>
        <end position="570"/>
    </location>
</feature>
<keyword evidence="2" id="KW-0963">Cytoplasm</keyword>
<comment type="function">
    <text evidence="13">Essential for normal male fertility and for progressive motility of spermatozoa.</text>
</comment>
<keyword evidence="3" id="KW-0597">Phosphoprotein</keyword>
<evidence type="ECO:0000256" key="7">
    <source>
        <dbReference type="ARBA" id="ARBA00022846"/>
    </source>
</evidence>
<accession>A0A9D3MNI2</accession>
<dbReference type="PROSITE" id="PS50067">
    <property type="entry name" value="KINESIN_MOTOR_2"/>
    <property type="match status" value="1"/>
</dbReference>
<evidence type="ECO:0000256" key="6">
    <source>
        <dbReference type="ARBA" id="ARBA00022840"/>
    </source>
</evidence>
<dbReference type="EMBL" id="JAFIRN010000004">
    <property type="protein sequence ID" value="KAG5851047.1"/>
    <property type="molecule type" value="Genomic_DNA"/>
</dbReference>
<evidence type="ECO:0000256" key="14">
    <source>
        <dbReference type="ARBA" id="ARBA00063408"/>
    </source>
</evidence>
<protein>
    <recommendedName>
        <fullName evidence="16">Kinesin-like protein</fullName>
    </recommendedName>
</protein>
<dbReference type="GO" id="GO:0005524">
    <property type="term" value="F:ATP binding"/>
    <property type="evidence" value="ECO:0007669"/>
    <property type="project" value="UniProtKB-UniRule"/>
</dbReference>
<evidence type="ECO:0000256" key="15">
    <source>
        <dbReference type="PROSITE-ProRule" id="PRU00283"/>
    </source>
</evidence>
<dbReference type="InterPro" id="IPR056524">
    <property type="entry name" value="KIF6/9_C"/>
</dbReference>
<dbReference type="InterPro" id="IPR027640">
    <property type="entry name" value="Kinesin-like_fam"/>
</dbReference>
<dbReference type="FunFam" id="3.40.850.10:FF:000040">
    <property type="entry name" value="Kinesin-like protein"/>
    <property type="match status" value="1"/>
</dbReference>
<keyword evidence="5 15" id="KW-0547">Nucleotide-binding</keyword>
<keyword evidence="21" id="KW-1185">Reference proteome</keyword>
<dbReference type="PANTHER" id="PTHR47968:SF62">
    <property type="entry name" value="KINESIN FAMILY MEMBER 5A"/>
    <property type="match status" value="1"/>
</dbReference>
<dbReference type="GO" id="GO:0003777">
    <property type="term" value="F:microtubule motor activity"/>
    <property type="evidence" value="ECO:0007669"/>
    <property type="project" value="InterPro"/>
</dbReference>
<evidence type="ECO:0000256" key="9">
    <source>
        <dbReference type="ARBA" id="ARBA00023069"/>
    </source>
</evidence>
<evidence type="ECO:0000256" key="18">
    <source>
        <dbReference type="SAM" id="MobiDB-lite"/>
    </source>
</evidence>
<evidence type="ECO:0000256" key="10">
    <source>
        <dbReference type="ARBA" id="ARBA00023175"/>
    </source>
</evidence>
<dbReference type="GO" id="GO:0008017">
    <property type="term" value="F:microtubule binding"/>
    <property type="evidence" value="ECO:0007669"/>
    <property type="project" value="InterPro"/>
</dbReference>
<evidence type="ECO:0000256" key="12">
    <source>
        <dbReference type="ARBA" id="ARBA00023273"/>
    </source>
</evidence>
<dbReference type="Pfam" id="PF23735">
    <property type="entry name" value="KIF9"/>
    <property type="match status" value="1"/>
</dbReference>
<evidence type="ECO:0000313" key="21">
    <source>
        <dbReference type="Proteomes" id="UP001044222"/>
    </source>
</evidence>
<evidence type="ECO:0000313" key="20">
    <source>
        <dbReference type="EMBL" id="KAG5851047.1"/>
    </source>
</evidence>
<dbReference type="GO" id="GO:0007018">
    <property type="term" value="P:microtubule-based movement"/>
    <property type="evidence" value="ECO:0007669"/>
    <property type="project" value="InterPro"/>
</dbReference>
<feature type="coiled-coil region" evidence="17">
    <location>
        <begin position="603"/>
        <end position="630"/>
    </location>
</feature>
<dbReference type="PROSITE" id="PS00411">
    <property type="entry name" value="KINESIN_MOTOR_1"/>
    <property type="match status" value="1"/>
</dbReference>
<evidence type="ECO:0000256" key="1">
    <source>
        <dbReference type="ARBA" id="ARBA00004611"/>
    </source>
</evidence>
<dbReference type="GO" id="GO:0005874">
    <property type="term" value="C:microtubule"/>
    <property type="evidence" value="ECO:0007669"/>
    <property type="project" value="UniProtKB-KW"/>
</dbReference>
<dbReference type="Gene3D" id="3.40.850.10">
    <property type="entry name" value="Kinesin motor domain"/>
    <property type="match status" value="1"/>
</dbReference>
<sequence length="800" mass="89555">MNTHGSEVKVFARTRPTANFAQDLIEYLPDGQTVNVRLKKDSRKGIVNNQLNSWSFRLDRVLHDVSQEEVYSSVARSVVLGALDGYNGTVMCFGQTGAGKTYTMTGATESYKERGIIPRAIQEVFREVERRSDHIITVRLSFLEIYNETLLDLLSSVKDTPTGAPAVMSIVDEGGGGVTVKGLSMHLVHNEEEALNLLFEGEMNRIIGAHTLNRNSSRSHCIFTVHIESHSRTLSDAKYVTSKLNLVDLAGSERLGKTGSEGQILIETMYINKSLSFLEQAILALADRRRDHVPFRQSKLTHALKDSLGGNCNTVLVANVYGEVAQIEETLSTLRFASRMKCVRTEPAVNEHVDPVIQIKKLQKEIQLLKQELSIRDTLANRTGMSYGALTETQVAEIQSQVLRYFDGTLDEINIVSIRQVKEVFVQFKLALQQREQKIKADMIQNFALAEKTQSTQSAANAKGPNGMVGEIDGPSFGVGMAPPLEKNSRLQSPHRSKTKKGKDINRKEGAGSPAQVKEEPAVSSTSRINPLLVSQKDIDGQEPEMLSQDSQGPPAGDRENFRADSPPPKAAAFEDFKAERGSEINRILKENKAVLVERRRRLRELTDGVNAAKREIDRTGAELQQRREQSQRHGRFVSADGEPVLEEAELALLLRLQELKGQYRQQYKELRGTKAEVSYCEHLVDQCRTRLLSEFESWYNESFLIPEETQAILRSGDPAIQPGHIPMAKALALEEDDQEHFEHLRSELLKSPGAISYFNAHDRTLQRRNYTRTSTQKLQQKRSSEDNGRTKLPAILSVT</sequence>
<comment type="subcellular location">
    <subcellularLocation>
        <location evidence="1">Cytoplasm</location>
        <location evidence="1">Cytoskeleton</location>
        <location evidence="1">Flagellum axoneme</location>
    </subcellularLocation>
</comment>
<comment type="subunit">
    <text evidence="14">Interacts with HYDIN.</text>
</comment>
<dbReference type="SMART" id="SM00129">
    <property type="entry name" value="KISc"/>
    <property type="match status" value="1"/>
</dbReference>
<keyword evidence="10 15" id="KW-0505">Motor protein</keyword>
<name>A0A9D3MNI2_ANGAN</name>
<keyword evidence="7" id="KW-0282">Flagellum</keyword>
<keyword evidence="9" id="KW-0969">Cilium</keyword>
<comment type="caution">
    <text evidence="20">The sequence shown here is derived from an EMBL/GenBank/DDBJ whole genome shotgun (WGS) entry which is preliminary data.</text>
</comment>
<keyword evidence="6 15" id="KW-0067">ATP-binding</keyword>
<feature type="region of interest" description="Disordered" evidence="18">
    <location>
        <begin position="456"/>
        <end position="531"/>
    </location>
</feature>
<feature type="region of interest" description="Disordered" evidence="18">
    <location>
        <begin position="767"/>
        <end position="800"/>
    </location>
</feature>
<evidence type="ECO:0000256" key="17">
    <source>
        <dbReference type="SAM" id="Coils"/>
    </source>
</evidence>
<evidence type="ECO:0000256" key="8">
    <source>
        <dbReference type="ARBA" id="ARBA00023054"/>
    </source>
</evidence>
<dbReference type="Proteomes" id="UP001044222">
    <property type="component" value="Unassembled WGS sequence"/>
</dbReference>
<dbReference type="InterPro" id="IPR027417">
    <property type="entry name" value="P-loop_NTPase"/>
</dbReference>
<dbReference type="AlphaFoldDB" id="A0A9D3MNI2"/>
<dbReference type="InterPro" id="IPR019821">
    <property type="entry name" value="Kinesin_motor_CS"/>
</dbReference>
<keyword evidence="4 16" id="KW-0493">Microtubule</keyword>
<dbReference type="SUPFAM" id="SSF52540">
    <property type="entry name" value="P-loop containing nucleoside triphosphate hydrolases"/>
    <property type="match status" value="1"/>
</dbReference>
<reference evidence="20" key="1">
    <citation type="submission" date="2021-01" db="EMBL/GenBank/DDBJ databases">
        <title>A chromosome-scale assembly of European eel, Anguilla anguilla.</title>
        <authorList>
            <person name="Henkel C."/>
            <person name="Jong-Raadsen S.A."/>
            <person name="Dufour S."/>
            <person name="Weltzien F.-A."/>
            <person name="Palstra A.P."/>
            <person name="Pelster B."/>
            <person name="Spaink H.P."/>
            <person name="Van Den Thillart G.E."/>
            <person name="Jansen H."/>
            <person name="Zahm M."/>
            <person name="Klopp C."/>
            <person name="Cedric C."/>
            <person name="Louis A."/>
            <person name="Berthelot C."/>
            <person name="Parey E."/>
            <person name="Roest Crollius H."/>
            <person name="Montfort J."/>
            <person name="Robinson-Rechavi M."/>
            <person name="Bucao C."/>
            <person name="Bouchez O."/>
            <person name="Gislard M."/>
            <person name="Lluch J."/>
            <person name="Milhes M."/>
            <person name="Lampietro C."/>
            <person name="Lopez Roques C."/>
            <person name="Donnadieu C."/>
            <person name="Braasch I."/>
            <person name="Desvignes T."/>
            <person name="Postlethwait J."/>
            <person name="Bobe J."/>
            <person name="Guiguen Y."/>
            <person name="Dirks R."/>
        </authorList>
    </citation>
    <scope>NUCLEOTIDE SEQUENCE</scope>
    <source>
        <strain evidence="20">Tag_6206</strain>
        <tissue evidence="20">Liver</tissue>
    </source>
</reference>
<dbReference type="PANTHER" id="PTHR47968">
    <property type="entry name" value="CENTROMERE PROTEIN E"/>
    <property type="match status" value="1"/>
</dbReference>
<dbReference type="Pfam" id="PF00225">
    <property type="entry name" value="Kinesin"/>
    <property type="match status" value="1"/>
</dbReference>
<feature type="domain" description="Kinesin motor" evidence="19">
    <location>
        <begin position="7"/>
        <end position="343"/>
    </location>
</feature>
<evidence type="ECO:0000256" key="4">
    <source>
        <dbReference type="ARBA" id="ARBA00022701"/>
    </source>
</evidence>
<organism evidence="20 21">
    <name type="scientific">Anguilla anguilla</name>
    <name type="common">European freshwater eel</name>
    <name type="synonym">Muraena anguilla</name>
    <dbReference type="NCBI Taxonomy" id="7936"/>
    <lineage>
        <taxon>Eukaryota</taxon>
        <taxon>Metazoa</taxon>
        <taxon>Chordata</taxon>
        <taxon>Craniata</taxon>
        <taxon>Vertebrata</taxon>
        <taxon>Euteleostomi</taxon>
        <taxon>Actinopterygii</taxon>
        <taxon>Neopterygii</taxon>
        <taxon>Teleostei</taxon>
        <taxon>Anguilliformes</taxon>
        <taxon>Anguillidae</taxon>
        <taxon>Anguilla</taxon>
    </lineage>
</organism>
<proteinExistence type="inferred from homology"/>
<evidence type="ECO:0000256" key="2">
    <source>
        <dbReference type="ARBA" id="ARBA00022490"/>
    </source>
</evidence>
<dbReference type="PRINTS" id="PR00380">
    <property type="entry name" value="KINESINHEAVY"/>
</dbReference>
<dbReference type="InterPro" id="IPR001752">
    <property type="entry name" value="Kinesin_motor_dom"/>
</dbReference>
<evidence type="ECO:0000256" key="3">
    <source>
        <dbReference type="ARBA" id="ARBA00022553"/>
    </source>
</evidence>
<evidence type="ECO:0000256" key="16">
    <source>
        <dbReference type="RuleBase" id="RU000394"/>
    </source>
</evidence>
<dbReference type="InterPro" id="IPR036961">
    <property type="entry name" value="Kinesin_motor_dom_sf"/>
</dbReference>
<evidence type="ECO:0000256" key="11">
    <source>
        <dbReference type="ARBA" id="ARBA00023212"/>
    </source>
</evidence>
<gene>
    <name evidence="20" type="ORF">ANANG_G00088860</name>
</gene>
<evidence type="ECO:0000256" key="13">
    <source>
        <dbReference type="ARBA" id="ARBA00059553"/>
    </source>
</evidence>
<keyword evidence="8 17" id="KW-0175">Coiled coil</keyword>
<comment type="similarity">
    <text evidence="15 16">Belongs to the TRAFAC class myosin-kinesin ATPase superfamily. Kinesin family.</text>
</comment>
<evidence type="ECO:0000259" key="19">
    <source>
        <dbReference type="PROSITE" id="PS50067"/>
    </source>
</evidence>
<evidence type="ECO:0000256" key="5">
    <source>
        <dbReference type="ARBA" id="ARBA00022741"/>
    </source>
</evidence>
<feature type="compositionally biased region" description="Polar residues" evidence="18">
    <location>
        <begin position="768"/>
        <end position="779"/>
    </location>
</feature>
<feature type="binding site" evidence="15">
    <location>
        <begin position="94"/>
        <end position="101"/>
    </location>
    <ligand>
        <name>ATP</name>
        <dbReference type="ChEBI" id="CHEBI:30616"/>
    </ligand>
</feature>
<keyword evidence="12" id="KW-0966">Cell projection</keyword>